<keyword evidence="2" id="KW-1185">Reference proteome</keyword>
<reference evidence="1 2" key="1">
    <citation type="submission" date="2023-08" db="EMBL/GenBank/DDBJ databases">
        <title>Implementing the SeqCode for naming new Mesorhizobium species isolated from Vachellia karroo root nodules.</title>
        <authorList>
            <person name="Van Lill M."/>
        </authorList>
    </citation>
    <scope>NUCLEOTIDE SEQUENCE [LARGE SCALE GENOMIC DNA]</scope>
    <source>
        <strain evidence="1 2">VK22B</strain>
    </source>
</reference>
<sequence length="128" mass="13508">MLPATDDATPPADRLAMLDALRSRVAKQSSVDAGEGVKARRALFSASMPAVDLRAALDALDDFERAIVEHDDRLIVEARRLRCLGAVDRVIARVQSQDLGGLDAPTALASGSCAVARLSASIAVISRK</sequence>
<dbReference type="RefSeq" id="WP_320228863.1">
    <property type="nucleotide sequence ID" value="NZ_JAVIJB010000007.1"/>
</dbReference>
<gene>
    <name evidence="1" type="ORF">RFN29_26305</name>
</gene>
<accession>A0ABU4Z799</accession>
<organism evidence="1 2">
    <name type="scientific">Mesorhizobium captivum</name>
    <dbReference type="NCBI Taxonomy" id="3072319"/>
    <lineage>
        <taxon>Bacteria</taxon>
        <taxon>Pseudomonadati</taxon>
        <taxon>Pseudomonadota</taxon>
        <taxon>Alphaproteobacteria</taxon>
        <taxon>Hyphomicrobiales</taxon>
        <taxon>Phyllobacteriaceae</taxon>
        <taxon>Mesorhizobium</taxon>
    </lineage>
</organism>
<dbReference type="EMBL" id="JAVIJC010000033">
    <property type="protein sequence ID" value="MDX8495076.1"/>
    <property type="molecule type" value="Genomic_DNA"/>
</dbReference>
<comment type="caution">
    <text evidence="1">The sequence shown here is derived from an EMBL/GenBank/DDBJ whole genome shotgun (WGS) entry which is preliminary data.</text>
</comment>
<evidence type="ECO:0000313" key="2">
    <source>
        <dbReference type="Proteomes" id="UP001271249"/>
    </source>
</evidence>
<dbReference type="Proteomes" id="UP001271249">
    <property type="component" value="Unassembled WGS sequence"/>
</dbReference>
<protein>
    <submittedName>
        <fullName evidence="1">Uncharacterized protein</fullName>
    </submittedName>
</protein>
<evidence type="ECO:0000313" key="1">
    <source>
        <dbReference type="EMBL" id="MDX8495076.1"/>
    </source>
</evidence>
<proteinExistence type="predicted"/>
<name>A0ABU4Z799_9HYPH</name>